<reference evidence="2 3" key="1">
    <citation type="submission" date="2014-03" db="EMBL/GenBank/DDBJ databases">
        <title>Genomics of Bifidobacteria.</title>
        <authorList>
            <person name="Ventura M."/>
            <person name="Milani C."/>
            <person name="Lugli G.A."/>
        </authorList>
    </citation>
    <scope>NUCLEOTIDE SEQUENCE [LARGE SCALE GENOMIC DNA]</scope>
    <source>
        <strain evidence="3">JCM 15918</strain>
    </source>
</reference>
<feature type="region of interest" description="Disordered" evidence="1">
    <location>
        <begin position="123"/>
        <end position="203"/>
    </location>
</feature>
<dbReference type="EMBL" id="JGZQ01000003">
    <property type="protein sequence ID" value="KFI98591.1"/>
    <property type="molecule type" value="Genomic_DNA"/>
</dbReference>
<gene>
    <name evidence="2" type="ORF">BSTER_1184</name>
</gene>
<dbReference type="Proteomes" id="UP000029091">
    <property type="component" value="Unassembled WGS sequence"/>
</dbReference>
<accession>A0A087DSU1</accession>
<proteinExistence type="predicted"/>
<comment type="caution">
    <text evidence="2">The sequence shown here is derived from an EMBL/GenBank/DDBJ whole genome shotgun (WGS) entry which is preliminary data.</text>
</comment>
<dbReference type="AlphaFoldDB" id="A0A087DSU1"/>
<organism evidence="2 3">
    <name type="scientific">Bifidobacterium adolescentis JCM 15918</name>
    <dbReference type="NCBI Taxonomy" id="1437612"/>
    <lineage>
        <taxon>Bacteria</taxon>
        <taxon>Bacillati</taxon>
        <taxon>Actinomycetota</taxon>
        <taxon>Actinomycetes</taxon>
        <taxon>Bifidobacteriales</taxon>
        <taxon>Bifidobacteriaceae</taxon>
        <taxon>Bifidobacterium</taxon>
    </lineage>
</organism>
<feature type="compositionally biased region" description="Basic and acidic residues" evidence="1">
    <location>
        <begin position="142"/>
        <end position="168"/>
    </location>
</feature>
<evidence type="ECO:0000313" key="2">
    <source>
        <dbReference type="EMBL" id="KFI98591.1"/>
    </source>
</evidence>
<evidence type="ECO:0000256" key="1">
    <source>
        <dbReference type="SAM" id="MobiDB-lite"/>
    </source>
</evidence>
<sequence length="203" mass="22007">MDALIGLGWPLSFGSSSLVFARFGVCPFLGVENLVLSSKIRAASPMRSAHLSLIDFRARIPSTSSGSSWSACARDSSSWSRPLASLPASHTASMSSMRSNFSSWLNISSPPSLNGRVAQHRSRSMRRTISPPAVPCAYRPQAARESRPSRLMPRRRDSGTRLRPRHDVVANPRGSPATADGPHPMPGGSRRPRRIPCRTPAPL</sequence>
<evidence type="ECO:0000313" key="3">
    <source>
        <dbReference type="Proteomes" id="UP000029091"/>
    </source>
</evidence>
<name>A0A087DSU1_BIFAD</name>
<protein>
    <submittedName>
        <fullName evidence="2">Uncharacterized protein</fullName>
    </submittedName>
</protein>